<evidence type="ECO:0000313" key="1">
    <source>
        <dbReference type="EMBL" id="KEQ81374.1"/>
    </source>
</evidence>
<dbReference type="RefSeq" id="XP_029757561.1">
    <property type="nucleotide sequence ID" value="XM_029901115.1"/>
</dbReference>
<dbReference type="EMBL" id="KL584992">
    <property type="protein sequence ID" value="KEQ81374.1"/>
    <property type="molecule type" value="Genomic_DNA"/>
</dbReference>
<protein>
    <submittedName>
        <fullName evidence="1">Uncharacterized protein</fullName>
    </submittedName>
</protein>
<dbReference type="AlphaFoldDB" id="A0A074XCA2"/>
<reference evidence="1 2" key="1">
    <citation type="journal article" date="2014" name="BMC Genomics">
        <title>Genome sequencing of four Aureobasidium pullulans varieties: biotechnological potential, stress tolerance, and description of new species.</title>
        <authorList>
            <person name="Gostin Ar C."/>
            <person name="Ohm R.A."/>
            <person name="Kogej T."/>
            <person name="Sonjak S."/>
            <person name="Turk M."/>
            <person name="Zajc J."/>
            <person name="Zalar P."/>
            <person name="Grube M."/>
            <person name="Sun H."/>
            <person name="Han J."/>
            <person name="Sharma A."/>
            <person name="Chiniquy J."/>
            <person name="Ngan C.Y."/>
            <person name="Lipzen A."/>
            <person name="Barry K."/>
            <person name="Grigoriev I.V."/>
            <person name="Gunde-Cimerman N."/>
        </authorList>
    </citation>
    <scope>NUCLEOTIDE SEQUENCE [LARGE SCALE GENOMIC DNA]</scope>
    <source>
        <strain evidence="1 2">EXF-150</strain>
    </source>
</reference>
<accession>A0A074XCA2</accession>
<dbReference type="GeneID" id="40743421"/>
<dbReference type="Proteomes" id="UP000030706">
    <property type="component" value="Unassembled WGS sequence"/>
</dbReference>
<name>A0A074XCA2_AURPU</name>
<keyword evidence="2" id="KW-1185">Reference proteome</keyword>
<dbReference type="HOGENOM" id="CLU_2984397_0_0_1"/>
<gene>
    <name evidence="1" type="ORF">M438DRAFT_279840</name>
</gene>
<organism evidence="1 2">
    <name type="scientific">Aureobasidium pullulans EXF-150</name>
    <dbReference type="NCBI Taxonomy" id="1043002"/>
    <lineage>
        <taxon>Eukaryota</taxon>
        <taxon>Fungi</taxon>
        <taxon>Dikarya</taxon>
        <taxon>Ascomycota</taxon>
        <taxon>Pezizomycotina</taxon>
        <taxon>Dothideomycetes</taxon>
        <taxon>Dothideomycetidae</taxon>
        <taxon>Dothideales</taxon>
        <taxon>Saccotheciaceae</taxon>
        <taxon>Aureobasidium</taxon>
    </lineage>
</organism>
<feature type="non-terminal residue" evidence="1">
    <location>
        <position position="1"/>
    </location>
</feature>
<evidence type="ECO:0000313" key="2">
    <source>
        <dbReference type="Proteomes" id="UP000030706"/>
    </source>
</evidence>
<proteinExistence type="predicted"/>
<sequence length="58" mass="6747">VLDGIVNLYKVVVKILGRDVPVLERIEETSKFFPYFKDYIGVIDRSYVPLFVTRDPTL</sequence>